<keyword evidence="1" id="KW-1133">Transmembrane helix</keyword>
<keyword evidence="3" id="KW-1185">Reference proteome</keyword>
<proteinExistence type="predicted"/>
<name>A0A4U1BDJ9_9GAMM</name>
<dbReference type="NCBIfam" id="NF037970">
    <property type="entry name" value="vanZ_1"/>
    <property type="match status" value="1"/>
</dbReference>
<gene>
    <name evidence="2" type="ORF">FCL42_20930</name>
</gene>
<dbReference type="OrthoDB" id="532191at2"/>
<feature type="transmembrane region" description="Helical" evidence="1">
    <location>
        <begin position="6"/>
        <end position="23"/>
    </location>
</feature>
<protein>
    <submittedName>
        <fullName evidence="2">Trypsin</fullName>
    </submittedName>
</protein>
<reference evidence="2 3" key="1">
    <citation type="submission" date="2019-04" db="EMBL/GenBank/DDBJ databases">
        <authorList>
            <person name="Hwang J.C."/>
        </authorList>
    </citation>
    <scope>NUCLEOTIDE SEQUENCE [LARGE SCALE GENOMIC DNA]</scope>
    <source>
        <strain evidence="2 3">IMCC35002</strain>
    </source>
</reference>
<organism evidence="2 3">
    <name type="scientific">Ferrimonas aestuarii</name>
    <dbReference type="NCBI Taxonomy" id="2569539"/>
    <lineage>
        <taxon>Bacteria</taxon>
        <taxon>Pseudomonadati</taxon>
        <taxon>Pseudomonadota</taxon>
        <taxon>Gammaproteobacteria</taxon>
        <taxon>Alteromonadales</taxon>
        <taxon>Ferrimonadaceae</taxon>
        <taxon>Ferrimonas</taxon>
    </lineage>
</organism>
<feature type="transmembrane region" description="Helical" evidence="1">
    <location>
        <begin position="72"/>
        <end position="89"/>
    </location>
</feature>
<keyword evidence="1" id="KW-0812">Transmembrane</keyword>
<dbReference type="PANTHER" id="PTHR28008:SF1">
    <property type="entry name" value="DOMAIN PROTEIN, PUTATIVE (AFU_ORTHOLOGUE AFUA_3G10980)-RELATED"/>
    <property type="match status" value="1"/>
</dbReference>
<dbReference type="PANTHER" id="PTHR28008">
    <property type="entry name" value="DOMAIN PROTEIN, PUTATIVE (AFU_ORTHOLOGUE AFUA_3G10980)-RELATED"/>
    <property type="match status" value="1"/>
</dbReference>
<evidence type="ECO:0000313" key="3">
    <source>
        <dbReference type="Proteomes" id="UP000305675"/>
    </source>
</evidence>
<dbReference type="AlphaFoldDB" id="A0A4U1BDJ9"/>
<keyword evidence="1" id="KW-0472">Membrane</keyword>
<evidence type="ECO:0000256" key="1">
    <source>
        <dbReference type="SAM" id="Phobius"/>
    </source>
</evidence>
<feature type="transmembrane region" description="Helical" evidence="1">
    <location>
        <begin position="101"/>
        <end position="122"/>
    </location>
</feature>
<sequence>MNKFVTFLAAGFFCFILWVIYLANTGQPNVLFQLVKMIPYGDKVGHLLLFGTLTLLANLALGFRVLSVNRLPLYWGTALVTVFVAIEELSQHFIPSRTLDMLDFIADIIGILLFTGLSKLLANHLRGSATDNRAH</sequence>
<dbReference type="RefSeq" id="WP_136865369.1">
    <property type="nucleotide sequence ID" value="NZ_SWCJ01000028.1"/>
</dbReference>
<dbReference type="EMBL" id="SWCJ01000028">
    <property type="protein sequence ID" value="TKB49171.1"/>
    <property type="molecule type" value="Genomic_DNA"/>
</dbReference>
<dbReference type="Proteomes" id="UP000305675">
    <property type="component" value="Unassembled WGS sequence"/>
</dbReference>
<feature type="transmembrane region" description="Helical" evidence="1">
    <location>
        <begin position="44"/>
        <end position="66"/>
    </location>
</feature>
<accession>A0A4U1BDJ9</accession>
<comment type="caution">
    <text evidence="2">The sequence shown here is derived from an EMBL/GenBank/DDBJ whole genome shotgun (WGS) entry which is preliminary data.</text>
</comment>
<evidence type="ECO:0000313" key="2">
    <source>
        <dbReference type="EMBL" id="TKB49171.1"/>
    </source>
</evidence>